<evidence type="ECO:0000313" key="6">
    <source>
        <dbReference type="EMBL" id="QDT66143.1"/>
    </source>
</evidence>
<gene>
    <name evidence="6" type="ORF">V22_34070</name>
</gene>
<proteinExistence type="inferred from homology"/>
<evidence type="ECO:0000256" key="4">
    <source>
        <dbReference type="ARBA" id="ARBA00022723"/>
    </source>
</evidence>
<comment type="similarity">
    <text evidence="1">Belongs to the GTP cyclohydrolase I type 2/NIF3 family.</text>
</comment>
<evidence type="ECO:0000256" key="1">
    <source>
        <dbReference type="ARBA" id="ARBA00006964"/>
    </source>
</evidence>
<organism evidence="6 7">
    <name type="scientific">Calycomorphotria hydatis</name>
    <dbReference type="NCBI Taxonomy" id="2528027"/>
    <lineage>
        <taxon>Bacteria</taxon>
        <taxon>Pseudomonadati</taxon>
        <taxon>Planctomycetota</taxon>
        <taxon>Planctomycetia</taxon>
        <taxon>Planctomycetales</taxon>
        <taxon>Planctomycetaceae</taxon>
        <taxon>Calycomorphotria</taxon>
    </lineage>
</organism>
<name>A0A517TCP1_9PLAN</name>
<dbReference type="Proteomes" id="UP000319976">
    <property type="component" value="Chromosome"/>
</dbReference>
<comment type="subunit">
    <text evidence="2">Homohexamer.</text>
</comment>
<dbReference type="GO" id="GO:0005737">
    <property type="term" value="C:cytoplasm"/>
    <property type="evidence" value="ECO:0007669"/>
    <property type="project" value="TreeGrafter"/>
</dbReference>
<dbReference type="InterPro" id="IPR002678">
    <property type="entry name" value="DUF34/NIF3"/>
</dbReference>
<feature type="binding site" evidence="5">
    <location>
        <position position="65"/>
    </location>
    <ligand>
        <name>a divalent metal cation</name>
        <dbReference type="ChEBI" id="CHEBI:60240"/>
        <label>1</label>
    </ligand>
</feature>
<accession>A0A517TCP1</accession>
<dbReference type="InterPro" id="IPR036069">
    <property type="entry name" value="DUF34/NIF3_sf"/>
</dbReference>
<dbReference type="PANTHER" id="PTHR13799">
    <property type="entry name" value="NGG1 INTERACTING FACTOR 3"/>
    <property type="match status" value="1"/>
</dbReference>
<keyword evidence="4 5" id="KW-0479">Metal-binding</keyword>
<protein>
    <recommendedName>
        <fullName evidence="3">GTP cyclohydrolase 1 type 2 homolog</fullName>
    </recommendedName>
</protein>
<evidence type="ECO:0000256" key="5">
    <source>
        <dbReference type="PIRSR" id="PIRSR602678-1"/>
    </source>
</evidence>
<dbReference type="OrthoDB" id="9792792at2"/>
<sequence length="265" mass="28956">MPQLSELCNILNEIAPLELAEDWDNVGLLIGDRDVDIDSALTCLTLTHDVADEAIASGAGLIITHHPLLFRAVQKLTSDTSEGRLLLKLIEAKVAVYAPHTGYDSAALGINAQIAERLGLNEVQVLKPIESINNESQQGAGRCGDMAKPTEFSDFLKAVQSIFQVDHLEYVEPLKDSVRRVGIACGSAGEFLRDAAKLNCDVFITGETRFHTALEARDRGIGLILLGHYTSERFAMESLAMMLNEKSESLIVTASQVERNPLRWA</sequence>
<dbReference type="GO" id="GO:0016787">
    <property type="term" value="F:hydrolase activity"/>
    <property type="evidence" value="ECO:0007669"/>
    <property type="project" value="UniProtKB-KW"/>
</dbReference>
<dbReference type="EMBL" id="CP036316">
    <property type="protein sequence ID" value="QDT66143.1"/>
    <property type="molecule type" value="Genomic_DNA"/>
</dbReference>
<keyword evidence="7" id="KW-1185">Reference proteome</keyword>
<evidence type="ECO:0000256" key="3">
    <source>
        <dbReference type="ARBA" id="ARBA00022112"/>
    </source>
</evidence>
<dbReference type="Pfam" id="PF01784">
    <property type="entry name" value="DUF34_NIF3"/>
    <property type="match status" value="1"/>
</dbReference>
<dbReference type="FunFam" id="3.40.1390.30:FF:000001">
    <property type="entry name" value="GTP cyclohydrolase 1 type 2"/>
    <property type="match status" value="1"/>
</dbReference>
<dbReference type="PANTHER" id="PTHR13799:SF14">
    <property type="entry name" value="GTP CYCLOHYDROLASE 1 TYPE 2 HOMOLOG"/>
    <property type="match status" value="1"/>
</dbReference>
<reference evidence="6 7" key="1">
    <citation type="submission" date="2019-02" db="EMBL/GenBank/DDBJ databases">
        <title>Deep-cultivation of Planctomycetes and their phenomic and genomic characterization uncovers novel biology.</title>
        <authorList>
            <person name="Wiegand S."/>
            <person name="Jogler M."/>
            <person name="Boedeker C."/>
            <person name="Pinto D."/>
            <person name="Vollmers J."/>
            <person name="Rivas-Marin E."/>
            <person name="Kohn T."/>
            <person name="Peeters S.H."/>
            <person name="Heuer A."/>
            <person name="Rast P."/>
            <person name="Oberbeckmann S."/>
            <person name="Bunk B."/>
            <person name="Jeske O."/>
            <person name="Meyerdierks A."/>
            <person name="Storesund J.E."/>
            <person name="Kallscheuer N."/>
            <person name="Luecker S."/>
            <person name="Lage O.M."/>
            <person name="Pohl T."/>
            <person name="Merkel B.J."/>
            <person name="Hornburger P."/>
            <person name="Mueller R.-W."/>
            <person name="Bruemmer F."/>
            <person name="Labrenz M."/>
            <person name="Spormann A.M."/>
            <person name="Op den Camp H."/>
            <person name="Overmann J."/>
            <person name="Amann R."/>
            <person name="Jetten M.S.M."/>
            <person name="Mascher T."/>
            <person name="Medema M.H."/>
            <person name="Devos D.P."/>
            <person name="Kaster A.-K."/>
            <person name="Ovreas L."/>
            <person name="Rohde M."/>
            <person name="Galperin M.Y."/>
            <person name="Jogler C."/>
        </authorList>
    </citation>
    <scope>NUCLEOTIDE SEQUENCE [LARGE SCALE GENOMIC DNA]</scope>
    <source>
        <strain evidence="6 7">V22</strain>
    </source>
</reference>
<feature type="binding site" evidence="5">
    <location>
        <position position="232"/>
    </location>
    <ligand>
        <name>a divalent metal cation</name>
        <dbReference type="ChEBI" id="CHEBI:60240"/>
        <label>1</label>
    </ligand>
</feature>
<evidence type="ECO:0000313" key="7">
    <source>
        <dbReference type="Proteomes" id="UP000319976"/>
    </source>
</evidence>
<dbReference type="RefSeq" id="WP_145264999.1">
    <property type="nucleotide sequence ID" value="NZ_CP036316.1"/>
</dbReference>
<feature type="binding site" evidence="5">
    <location>
        <position position="104"/>
    </location>
    <ligand>
        <name>a divalent metal cation</name>
        <dbReference type="ChEBI" id="CHEBI:60240"/>
        <label>1</label>
    </ligand>
</feature>
<dbReference type="Gene3D" id="3.40.1390.30">
    <property type="entry name" value="NIF3 (NGG1p interacting factor 3)-like"/>
    <property type="match status" value="2"/>
</dbReference>
<dbReference type="SUPFAM" id="SSF102705">
    <property type="entry name" value="NIF3 (NGG1p interacting factor 3)-like"/>
    <property type="match status" value="1"/>
</dbReference>
<dbReference type="GO" id="GO:0046872">
    <property type="term" value="F:metal ion binding"/>
    <property type="evidence" value="ECO:0007669"/>
    <property type="project" value="UniProtKB-KW"/>
</dbReference>
<dbReference type="KEGG" id="chya:V22_34070"/>
<dbReference type="AlphaFoldDB" id="A0A517TCP1"/>
<feature type="binding site" evidence="5">
    <location>
        <position position="228"/>
    </location>
    <ligand>
        <name>a divalent metal cation</name>
        <dbReference type="ChEBI" id="CHEBI:60240"/>
        <label>1</label>
    </ligand>
</feature>
<feature type="binding site" evidence="5">
    <location>
        <position position="66"/>
    </location>
    <ligand>
        <name>a divalent metal cation</name>
        <dbReference type="ChEBI" id="CHEBI:60240"/>
        <label>1</label>
    </ligand>
</feature>
<dbReference type="NCBIfam" id="TIGR00486">
    <property type="entry name" value="YbgI_SA1388"/>
    <property type="match status" value="1"/>
</dbReference>
<keyword evidence="6" id="KW-0378">Hydrolase</keyword>
<evidence type="ECO:0000256" key="2">
    <source>
        <dbReference type="ARBA" id="ARBA00011643"/>
    </source>
</evidence>